<evidence type="ECO:0000313" key="3">
    <source>
        <dbReference type="Proteomes" id="UP001066276"/>
    </source>
</evidence>
<dbReference type="AlphaFoldDB" id="A0AAV7NMD8"/>
<sequence length="98" mass="11406">MSASSDTDADEAERMNAHTSLQDEFDFVRKVCRTNNRSWKGKQRRKKRGDQGKRISQRKSTKDNQERQTLLTMDNTVLNVSAFDRKRAKPSDFEVIVL</sequence>
<dbReference type="Proteomes" id="UP001066276">
    <property type="component" value="Chromosome 8"/>
</dbReference>
<dbReference type="EMBL" id="JANPWB010000012">
    <property type="protein sequence ID" value="KAJ1116714.1"/>
    <property type="molecule type" value="Genomic_DNA"/>
</dbReference>
<feature type="compositionally biased region" description="Basic residues" evidence="1">
    <location>
        <begin position="39"/>
        <end position="48"/>
    </location>
</feature>
<reference evidence="2" key="1">
    <citation type="journal article" date="2022" name="bioRxiv">
        <title>Sequencing and chromosome-scale assembly of the giantPleurodeles waltlgenome.</title>
        <authorList>
            <person name="Brown T."/>
            <person name="Elewa A."/>
            <person name="Iarovenko S."/>
            <person name="Subramanian E."/>
            <person name="Araus A.J."/>
            <person name="Petzold A."/>
            <person name="Susuki M."/>
            <person name="Suzuki K.-i.T."/>
            <person name="Hayashi T."/>
            <person name="Toyoda A."/>
            <person name="Oliveira C."/>
            <person name="Osipova E."/>
            <person name="Leigh N.D."/>
            <person name="Simon A."/>
            <person name="Yun M.H."/>
        </authorList>
    </citation>
    <scope>NUCLEOTIDE SEQUENCE</scope>
    <source>
        <strain evidence="2">20211129_DDA</strain>
        <tissue evidence="2">Liver</tissue>
    </source>
</reference>
<organism evidence="2 3">
    <name type="scientific">Pleurodeles waltl</name>
    <name type="common">Iberian ribbed newt</name>
    <dbReference type="NCBI Taxonomy" id="8319"/>
    <lineage>
        <taxon>Eukaryota</taxon>
        <taxon>Metazoa</taxon>
        <taxon>Chordata</taxon>
        <taxon>Craniata</taxon>
        <taxon>Vertebrata</taxon>
        <taxon>Euteleostomi</taxon>
        <taxon>Amphibia</taxon>
        <taxon>Batrachia</taxon>
        <taxon>Caudata</taxon>
        <taxon>Salamandroidea</taxon>
        <taxon>Salamandridae</taxon>
        <taxon>Pleurodelinae</taxon>
        <taxon>Pleurodeles</taxon>
    </lineage>
</organism>
<evidence type="ECO:0000313" key="2">
    <source>
        <dbReference type="EMBL" id="KAJ1116714.1"/>
    </source>
</evidence>
<name>A0AAV7NMD8_PLEWA</name>
<accession>A0AAV7NMD8</accession>
<proteinExistence type="predicted"/>
<protein>
    <submittedName>
        <fullName evidence="2">Uncharacterized protein</fullName>
    </submittedName>
</protein>
<comment type="caution">
    <text evidence="2">The sequence shown here is derived from an EMBL/GenBank/DDBJ whole genome shotgun (WGS) entry which is preliminary data.</text>
</comment>
<evidence type="ECO:0000256" key="1">
    <source>
        <dbReference type="SAM" id="MobiDB-lite"/>
    </source>
</evidence>
<feature type="region of interest" description="Disordered" evidence="1">
    <location>
        <begin position="36"/>
        <end position="70"/>
    </location>
</feature>
<gene>
    <name evidence="2" type="ORF">NDU88_004920</name>
</gene>
<keyword evidence="3" id="KW-1185">Reference proteome</keyword>